<protein>
    <recommendedName>
        <fullName evidence="4">Cell division and transport-associated protein TolA</fullName>
    </recommendedName>
</protein>
<feature type="region of interest" description="Disordered" evidence="1">
    <location>
        <begin position="231"/>
        <end position="259"/>
    </location>
</feature>
<feature type="compositionally biased region" description="Basic and acidic residues" evidence="1">
    <location>
        <begin position="178"/>
        <end position="208"/>
    </location>
</feature>
<dbReference type="Proteomes" id="UP000308828">
    <property type="component" value="Unassembled WGS sequence"/>
</dbReference>
<accession>A0A4S8NV42</accession>
<proteinExistence type="predicted"/>
<evidence type="ECO:0000313" key="3">
    <source>
        <dbReference type="Proteomes" id="UP000308828"/>
    </source>
</evidence>
<name>A0A4S8NV42_9HYPH</name>
<keyword evidence="3" id="KW-1185">Reference proteome</keyword>
<feature type="region of interest" description="Disordered" evidence="1">
    <location>
        <begin position="50"/>
        <end position="219"/>
    </location>
</feature>
<dbReference type="EMBL" id="STGV01000005">
    <property type="protein sequence ID" value="THV21467.1"/>
    <property type="molecule type" value="Genomic_DNA"/>
</dbReference>
<dbReference type="RefSeq" id="WP_136599517.1">
    <property type="nucleotide sequence ID" value="NZ_STGV01000005.1"/>
</dbReference>
<feature type="compositionally biased region" description="Low complexity" evidence="1">
    <location>
        <begin position="157"/>
        <end position="168"/>
    </location>
</feature>
<feature type="compositionally biased region" description="Pro residues" evidence="1">
    <location>
        <begin position="131"/>
        <end position="145"/>
    </location>
</feature>
<evidence type="ECO:0008006" key="4">
    <source>
        <dbReference type="Google" id="ProtNLM"/>
    </source>
</evidence>
<evidence type="ECO:0000256" key="1">
    <source>
        <dbReference type="SAM" id="MobiDB-lite"/>
    </source>
</evidence>
<reference evidence="2 3" key="1">
    <citation type="submission" date="2019-04" db="EMBL/GenBank/DDBJ databases">
        <title>Genome sequence of strain shin9-1.</title>
        <authorList>
            <person name="Gao J."/>
            <person name="Sun J."/>
        </authorList>
    </citation>
    <scope>NUCLEOTIDE SEQUENCE [LARGE SCALE GENOMIC DNA]</scope>
    <source>
        <strain evidence="3">shin9-1</strain>
    </source>
</reference>
<dbReference type="SUPFAM" id="SSF74653">
    <property type="entry name" value="TolA/TonB C-terminal domain"/>
    <property type="match status" value="1"/>
</dbReference>
<evidence type="ECO:0000313" key="2">
    <source>
        <dbReference type="EMBL" id="THV21467.1"/>
    </source>
</evidence>
<sequence>MKGSLFTSTFLHVVALGATLVTLGAPEKLEVANMESLPVDIVPIEEFTQIQKGDKDAPMAEKSAPVPTEKPKIAEPAENIGDNDVDLKAPPTPTQRPIEQEVAAAPKSVEAPVPPNDAKPNEVKEVVPEETAPPPTPEAKPAEPPPPDEKPPEPAPVEEAAAEEIPLPEKAPIPASRPEPEIAKAVEKKPEPKATPKPDAKKAEKKQETASAKKQMESDFNADEVAALLNKTEASGGGAKRSTDQAALGGRTDTGGSTLSQSELDALRGIIQNNWLITPGMADAQDVRIRVTFRLDENGALIGEPEATASGGSPTAQQVLMSGAVRAVRKSAPFSNLPRDKYDAWSEVIVNFDPSELM</sequence>
<dbReference type="AlphaFoldDB" id="A0A4S8NV42"/>
<dbReference type="Gene3D" id="3.30.1150.10">
    <property type="match status" value="1"/>
</dbReference>
<organism evidence="2 3">
    <name type="scientific">Peteryoungia ipomoeae</name>
    <dbReference type="NCBI Taxonomy" id="1210932"/>
    <lineage>
        <taxon>Bacteria</taxon>
        <taxon>Pseudomonadati</taxon>
        <taxon>Pseudomonadota</taxon>
        <taxon>Alphaproteobacteria</taxon>
        <taxon>Hyphomicrobiales</taxon>
        <taxon>Rhizobiaceae</taxon>
        <taxon>Peteryoungia</taxon>
    </lineage>
</organism>
<dbReference type="OrthoDB" id="7161229at2"/>
<comment type="caution">
    <text evidence="2">The sequence shown here is derived from an EMBL/GenBank/DDBJ whole genome shotgun (WGS) entry which is preliminary data.</text>
</comment>
<gene>
    <name evidence="2" type="ORF">FAA97_15755</name>
</gene>